<dbReference type="AlphaFoldDB" id="A0A6V7WGW6"/>
<reference evidence="2 3" key="1">
    <citation type="submission" date="2020-08" db="EMBL/GenBank/DDBJ databases">
        <authorList>
            <person name="Koutsovoulos G."/>
            <person name="Danchin GJ E."/>
        </authorList>
    </citation>
    <scope>NUCLEOTIDE SEQUENCE [LARGE SCALE GENOMIC DNA]</scope>
</reference>
<sequence length="42" mass="4961">MMKMMMTTILLLPMISKTNDSKIEAYLNNYSFRNKSLRKSCI</sequence>
<gene>
    <name evidence="2" type="ORF">MENT_LOCUS38726</name>
</gene>
<name>A0A6V7WGW6_MELEN</name>
<comment type="caution">
    <text evidence="2">The sequence shown here is derived from an EMBL/GenBank/DDBJ whole genome shotgun (WGS) entry which is preliminary data.</text>
</comment>
<feature type="signal peptide" evidence="1">
    <location>
        <begin position="1"/>
        <end position="20"/>
    </location>
</feature>
<accession>A0A6V7WGW6</accession>
<evidence type="ECO:0000313" key="2">
    <source>
        <dbReference type="EMBL" id="CAD2186246.1"/>
    </source>
</evidence>
<protein>
    <submittedName>
        <fullName evidence="2">Uncharacterized protein</fullName>
    </submittedName>
</protein>
<evidence type="ECO:0000313" key="3">
    <source>
        <dbReference type="Proteomes" id="UP000580250"/>
    </source>
</evidence>
<dbReference type="EMBL" id="CAJEWN010000579">
    <property type="protein sequence ID" value="CAD2186246.1"/>
    <property type="molecule type" value="Genomic_DNA"/>
</dbReference>
<keyword evidence="1" id="KW-0732">Signal</keyword>
<proteinExistence type="predicted"/>
<evidence type="ECO:0000256" key="1">
    <source>
        <dbReference type="SAM" id="SignalP"/>
    </source>
</evidence>
<organism evidence="2 3">
    <name type="scientific">Meloidogyne enterolobii</name>
    <name type="common">Root-knot nematode worm</name>
    <name type="synonym">Meloidogyne mayaguensis</name>
    <dbReference type="NCBI Taxonomy" id="390850"/>
    <lineage>
        <taxon>Eukaryota</taxon>
        <taxon>Metazoa</taxon>
        <taxon>Ecdysozoa</taxon>
        <taxon>Nematoda</taxon>
        <taxon>Chromadorea</taxon>
        <taxon>Rhabditida</taxon>
        <taxon>Tylenchina</taxon>
        <taxon>Tylenchomorpha</taxon>
        <taxon>Tylenchoidea</taxon>
        <taxon>Meloidogynidae</taxon>
        <taxon>Meloidogyninae</taxon>
        <taxon>Meloidogyne</taxon>
    </lineage>
</organism>
<dbReference type="Proteomes" id="UP000580250">
    <property type="component" value="Unassembled WGS sequence"/>
</dbReference>
<feature type="chain" id="PRO_5027768741" evidence="1">
    <location>
        <begin position="21"/>
        <end position="42"/>
    </location>
</feature>